<dbReference type="OrthoDB" id="10255543at2759"/>
<dbReference type="GO" id="GO:0005615">
    <property type="term" value="C:extracellular space"/>
    <property type="evidence" value="ECO:0007669"/>
    <property type="project" value="TreeGrafter"/>
</dbReference>
<dbReference type="SUPFAM" id="SSF55394">
    <property type="entry name" value="Bactericidal permeability-increasing protein, BPI"/>
    <property type="match status" value="2"/>
</dbReference>
<name>L8GY12_ACACF</name>
<dbReference type="AlphaFoldDB" id="L8GY12"/>
<dbReference type="Gene3D" id="3.15.10.10">
    <property type="entry name" value="Bactericidal permeability-increasing protein, domain 1"/>
    <property type="match status" value="1"/>
</dbReference>
<dbReference type="SMART" id="SM00329">
    <property type="entry name" value="BPI2"/>
    <property type="match status" value="1"/>
</dbReference>
<dbReference type="InterPro" id="IPR017942">
    <property type="entry name" value="Lipid-bd_serum_glycop_N"/>
</dbReference>
<dbReference type="RefSeq" id="XP_004340144.1">
    <property type="nucleotide sequence ID" value="XM_004340096.1"/>
</dbReference>
<evidence type="ECO:0000313" key="5">
    <source>
        <dbReference type="Proteomes" id="UP000011083"/>
    </source>
</evidence>
<dbReference type="PANTHER" id="PTHR10504:SF131">
    <property type="entry name" value="BPI2 DOMAIN-CONTAINING PROTEIN"/>
    <property type="match status" value="1"/>
</dbReference>
<evidence type="ECO:0000313" key="4">
    <source>
        <dbReference type="EMBL" id="ELR18124.1"/>
    </source>
</evidence>
<evidence type="ECO:0000256" key="2">
    <source>
        <dbReference type="ARBA" id="ARBA00023157"/>
    </source>
</evidence>
<keyword evidence="5" id="KW-1185">Reference proteome</keyword>
<dbReference type="Proteomes" id="UP000011083">
    <property type="component" value="Unassembled WGS sequence"/>
</dbReference>
<dbReference type="InterPro" id="IPR001124">
    <property type="entry name" value="Lipid-bd_serum_glycop_C"/>
</dbReference>
<dbReference type="KEGG" id="acan:ACA1_368250"/>
<proteinExistence type="inferred from homology"/>
<gene>
    <name evidence="4" type="ORF">ACA1_368250</name>
</gene>
<dbReference type="Gene3D" id="3.15.20.10">
    <property type="entry name" value="Bactericidal permeability-increasing protein, domain 2"/>
    <property type="match status" value="1"/>
</dbReference>
<dbReference type="GeneID" id="14918915"/>
<sequence length="473" mass="51430">MTAAGVNAVQRALTPQWANYLISTLDLAPITGEEDINILGLTVKIGYTVANISIRNVTFDQDTLSIVPGSGLNFSVADGGAKIAANFAYGIPNPLVNLNGTGTAKIAVSKLSVQLQLGATADQKGYPVISCPSVSVVLGKFDTSISSDSTILDVIVRFFLYLFNGTIRTQIQDTITATVRDKLNGEVNELIHNQSLHIGLPPNGSQAVIDVSLPSSPVFAPGYFLIPVKGEVFLASGLHSNYTPTPIPALATNQMLQLSVGQYLFDTAGWAYYKSGLLTYLITNSDLPAWLPFKMNTATFSFILPNLYKLYPNWDMNIDFLVSKPITFNIDTSSKTEGMAVNMVGDMAVNVIAPNGSWVNVFDLETTFELKFELYFGNGSQAVHGKFYIASFTTVIKSSQIGTFDVSVINFFLDALFDNVLLYPVNEYLRLNPLFTFPTLAGFHYVNPTLVYSKDYVTLSADFAVSPQLARSL</sequence>
<dbReference type="EMBL" id="KB007960">
    <property type="protein sequence ID" value="ELR18124.1"/>
    <property type="molecule type" value="Genomic_DNA"/>
</dbReference>
<protein>
    <submittedName>
        <fullName evidence="4">LBP / BPI / CETP family, Cterminal domain containing protein</fullName>
    </submittedName>
</protein>
<feature type="domain" description="Lipid-binding serum glycoprotein C-terminal" evidence="3">
    <location>
        <begin position="250"/>
        <end position="461"/>
    </location>
</feature>
<evidence type="ECO:0000256" key="1">
    <source>
        <dbReference type="ARBA" id="ARBA00007292"/>
    </source>
</evidence>
<keyword evidence="2" id="KW-1015">Disulfide bond</keyword>
<organism evidence="4 5">
    <name type="scientific">Acanthamoeba castellanii (strain ATCC 30010 / Neff)</name>
    <dbReference type="NCBI Taxonomy" id="1257118"/>
    <lineage>
        <taxon>Eukaryota</taxon>
        <taxon>Amoebozoa</taxon>
        <taxon>Discosea</taxon>
        <taxon>Longamoebia</taxon>
        <taxon>Centramoebida</taxon>
        <taxon>Acanthamoebidae</taxon>
        <taxon>Acanthamoeba</taxon>
    </lineage>
</organism>
<dbReference type="GO" id="GO:0008289">
    <property type="term" value="F:lipid binding"/>
    <property type="evidence" value="ECO:0007669"/>
    <property type="project" value="InterPro"/>
</dbReference>
<dbReference type="Pfam" id="PF01273">
    <property type="entry name" value="LBP_BPI_CETP"/>
    <property type="match status" value="1"/>
</dbReference>
<dbReference type="PANTHER" id="PTHR10504">
    <property type="entry name" value="BACTERICIDAL PERMEABILITY-INCREASING BPI PROTEIN-RELATED"/>
    <property type="match status" value="1"/>
</dbReference>
<accession>L8GY12</accession>
<comment type="similarity">
    <text evidence="1">Belongs to the BPI/LBP/Plunc superfamily. BPI/LBP family.</text>
</comment>
<reference evidence="4 5" key="1">
    <citation type="journal article" date="2013" name="Genome Biol.">
        <title>Genome of Acanthamoeba castellanii highlights extensive lateral gene transfer and early evolution of tyrosine kinase signaling.</title>
        <authorList>
            <person name="Clarke M."/>
            <person name="Lohan A.J."/>
            <person name="Liu B."/>
            <person name="Lagkouvardos I."/>
            <person name="Roy S."/>
            <person name="Zafar N."/>
            <person name="Bertelli C."/>
            <person name="Schilde C."/>
            <person name="Kianianmomeni A."/>
            <person name="Burglin T.R."/>
            <person name="Frech C."/>
            <person name="Turcotte B."/>
            <person name="Kopec K.O."/>
            <person name="Synnott J.M."/>
            <person name="Choo C."/>
            <person name="Paponov I."/>
            <person name="Finkler A."/>
            <person name="Soon Heng Tan C."/>
            <person name="Hutchins A.P."/>
            <person name="Weinmeier T."/>
            <person name="Rattei T."/>
            <person name="Chu J.S."/>
            <person name="Gimenez G."/>
            <person name="Irimia M."/>
            <person name="Rigden D.J."/>
            <person name="Fitzpatrick D.A."/>
            <person name="Lorenzo-Morales J."/>
            <person name="Bateman A."/>
            <person name="Chiu C.H."/>
            <person name="Tang P."/>
            <person name="Hegemann P."/>
            <person name="Fromm H."/>
            <person name="Raoult D."/>
            <person name="Greub G."/>
            <person name="Miranda-Saavedra D."/>
            <person name="Chen N."/>
            <person name="Nash P."/>
            <person name="Ginger M.L."/>
            <person name="Horn M."/>
            <person name="Schaap P."/>
            <person name="Caler L."/>
            <person name="Loftus B."/>
        </authorList>
    </citation>
    <scope>NUCLEOTIDE SEQUENCE [LARGE SCALE GENOMIC DNA]</scope>
    <source>
        <strain evidence="4 5">Neff</strain>
    </source>
</reference>
<dbReference type="Pfam" id="PF02886">
    <property type="entry name" value="LBP_BPI_CETP_C"/>
    <property type="match status" value="1"/>
</dbReference>
<dbReference type="InterPro" id="IPR017943">
    <property type="entry name" value="Bactericidal_perm-incr_a/b_dom"/>
</dbReference>
<dbReference type="VEuPathDB" id="AmoebaDB:ACA1_368250"/>
<evidence type="ECO:0000259" key="3">
    <source>
        <dbReference type="SMART" id="SM00329"/>
    </source>
</evidence>
<dbReference type="InterPro" id="IPR032942">
    <property type="entry name" value="BPI/LBP/Plunc"/>
</dbReference>